<feature type="signal peptide" evidence="1">
    <location>
        <begin position="1"/>
        <end position="28"/>
    </location>
</feature>
<name>A0A222DZ12_9RHOB</name>
<dbReference type="RefSeq" id="WP_094033264.1">
    <property type="nucleotide sequence ID" value="NZ_CP022540.1"/>
</dbReference>
<organism evidence="2 3">
    <name type="scientific">Antarctobacter heliothermus</name>
    <dbReference type="NCBI Taxonomy" id="74033"/>
    <lineage>
        <taxon>Bacteria</taxon>
        <taxon>Pseudomonadati</taxon>
        <taxon>Pseudomonadota</taxon>
        <taxon>Alphaproteobacteria</taxon>
        <taxon>Rhodobacterales</taxon>
        <taxon>Roseobacteraceae</taxon>
        <taxon>Antarctobacter</taxon>
    </lineage>
</organism>
<dbReference type="AlphaFoldDB" id="A0A222DZ12"/>
<protein>
    <submittedName>
        <fullName evidence="2">Hemagglutinin motif-containing protein</fullName>
    </submittedName>
</protein>
<keyword evidence="1" id="KW-0732">Signal</keyword>
<dbReference type="KEGG" id="aht:ANTHELSMS3_00213"/>
<gene>
    <name evidence="2" type="ORF">ANTHELSMS3_00213</name>
</gene>
<evidence type="ECO:0000313" key="2">
    <source>
        <dbReference type="EMBL" id="ASP18938.1"/>
    </source>
</evidence>
<accession>A0A222DZ12</accession>
<evidence type="ECO:0000313" key="3">
    <source>
        <dbReference type="Proteomes" id="UP000203589"/>
    </source>
</evidence>
<evidence type="ECO:0000256" key="1">
    <source>
        <dbReference type="SAM" id="SignalP"/>
    </source>
</evidence>
<keyword evidence="3" id="KW-1185">Reference proteome</keyword>
<dbReference type="Proteomes" id="UP000203589">
    <property type="component" value="Chromosome"/>
</dbReference>
<sequence length="388" mass="41287">MANKTKSTRKIAAAGLGAWVALSSSASADVQHLDDVIITFSLCVGNDCNNGESFGFDTLRLKENNLRVHFDDTSTSASFPKNDWRLVANDTSNGGASYFAIEDSTAGRIPFRVEAGAPVNSLYVEADGDVGIKTANPVVDIHVVEGNTPTLRLEQDGSDGFTAQTYDIAANESNFFIRDVTNGSKLFFRAKPGAPGDSLYIDSTGEVGLGTSSPTAALHVRRTDGTAALLIDEVSSTPVLRALMTLQNNGDVLFRLDNTDSPDHWDFATAKGLSALAINANGGASEFLLNSSGNLTLLGTITTSGSCATPCDAVFADDYNILPISARAEMMYDLGYLPNVGPTVEKGQYDLTQKVLGMLNELEHAHIYISQLNERIAVLETALTDKAD</sequence>
<feature type="chain" id="PRO_5012758959" evidence="1">
    <location>
        <begin position="29"/>
        <end position="388"/>
    </location>
</feature>
<proteinExistence type="predicted"/>
<dbReference type="EMBL" id="CP022540">
    <property type="protein sequence ID" value="ASP18938.1"/>
    <property type="molecule type" value="Genomic_DNA"/>
</dbReference>
<reference evidence="2 3" key="1">
    <citation type="submission" date="2017-07" db="EMBL/GenBank/DDBJ databases">
        <title>Genome Sequence of Antarctobacter heliothermus Strain SMS3 Isolated from a culture of the Diatom Skeletonema marinoi.</title>
        <authorList>
            <person name="Topel M."/>
            <person name="Pinder M.I.M."/>
            <person name="Johansson O.N."/>
            <person name="Kourtchenko O."/>
            <person name="Godhe A."/>
            <person name="Clarke A.K."/>
        </authorList>
    </citation>
    <scope>NUCLEOTIDE SEQUENCE [LARGE SCALE GENOMIC DNA]</scope>
    <source>
        <strain evidence="2 3">SMS3</strain>
    </source>
</reference>
<dbReference type="OrthoDB" id="4463518at2"/>